<evidence type="ECO:0000256" key="1">
    <source>
        <dbReference type="SAM" id="MobiDB-lite"/>
    </source>
</evidence>
<sequence length="212" mass="23352">MDNFRVIVNRAGNTLFVVGSSAAVIGKEKGLQAFHAASGAAAIGREKVKSTNAFQTACNAAAVGKEKASATATVGKTKASSAYTLLKSRLQRRSSDPTCESNPAVVSGSKEFYKYEMTEEERRKKRAESKRRAAKNGTSSSSSRRKERRSQTSERSKSTLNGEFSDKEHIRKLRSKSTVSSHPEHTKERRKTNRDGSDRTNSRSKTTREMNL</sequence>
<dbReference type="EMBL" id="CAIX01000014">
    <property type="protein sequence ID" value="CCI41039.1"/>
    <property type="molecule type" value="Genomic_DNA"/>
</dbReference>
<evidence type="ECO:0000313" key="2">
    <source>
        <dbReference type="EMBL" id="CCI41039.1"/>
    </source>
</evidence>
<keyword evidence="3" id="KW-1185">Reference proteome</keyword>
<evidence type="ECO:0000313" key="3">
    <source>
        <dbReference type="Proteomes" id="UP000053237"/>
    </source>
</evidence>
<accession>A0A024G3Z9</accession>
<organism evidence="2 3">
    <name type="scientific">Albugo candida</name>
    <dbReference type="NCBI Taxonomy" id="65357"/>
    <lineage>
        <taxon>Eukaryota</taxon>
        <taxon>Sar</taxon>
        <taxon>Stramenopiles</taxon>
        <taxon>Oomycota</taxon>
        <taxon>Peronosporomycetes</taxon>
        <taxon>Albuginales</taxon>
        <taxon>Albuginaceae</taxon>
        <taxon>Albugo</taxon>
    </lineage>
</organism>
<proteinExistence type="predicted"/>
<dbReference type="OrthoDB" id="166298at2759"/>
<reference evidence="2 3" key="1">
    <citation type="submission" date="2012-05" db="EMBL/GenBank/DDBJ databases">
        <title>Recombination and specialization in a pathogen metapopulation.</title>
        <authorList>
            <person name="Gardiner A."/>
            <person name="Kemen E."/>
            <person name="Schultz-Larsen T."/>
            <person name="MacLean D."/>
            <person name="Van Oosterhout C."/>
            <person name="Jones J.D.G."/>
        </authorList>
    </citation>
    <scope>NUCLEOTIDE SEQUENCE [LARGE SCALE GENOMIC DNA]</scope>
    <source>
        <strain evidence="2 3">Ac Nc2</strain>
    </source>
</reference>
<gene>
    <name evidence="2" type="ORF">BN9_018230</name>
</gene>
<dbReference type="InParanoid" id="A0A024G3Z9"/>
<feature type="compositionally biased region" description="Basic residues" evidence="1">
    <location>
        <begin position="123"/>
        <end position="134"/>
    </location>
</feature>
<name>A0A024G3Z9_9STRA</name>
<dbReference type="AlphaFoldDB" id="A0A024G3Z9"/>
<protein>
    <submittedName>
        <fullName evidence="2">Uncharacterized protein</fullName>
    </submittedName>
</protein>
<dbReference type="Proteomes" id="UP000053237">
    <property type="component" value="Unassembled WGS sequence"/>
</dbReference>
<feature type="compositionally biased region" description="Basic and acidic residues" evidence="1">
    <location>
        <begin position="182"/>
        <end position="212"/>
    </location>
</feature>
<feature type="region of interest" description="Disordered" evidence="1">
    <location>
        <begin position="117"/>
        <end position="212"/>
    </location>
</feature>
<comment type="caution">
    <text evidence="2">The sequence shown here is derived from an EMBL/GenBank/DDBJ whole genome shotgun (WGS) entry which is preliminary data.</text>
</comment>